<protein>
    <submittedName>
        <fullName evidence="1">Uncharacterized protein</fullName>
    </submittedName>
</protein>
<name>A0A453ARM7_AEGTS</name>
<accession>A0A453ARM7</accession>
<dbReference type="Gramene" id="AET2Gv20234600.15">
    <property type="protein sequence ID" value="AET2Gv20234600.15"/>
    <property type="gene ID" value="AET2Gv20234600"/>
</dbReference>
<proteinExistence type="predicted"/>
<keyword evidence="2" id="KW-1185">Reference proteome</keyword>
<reference evidence="2" key="1">
    <citation type="journal article" date="2014" name="Science">
        <title>Ancient hybridizations among the ancestral genomes of bread wheat.</title>
        <authorList>
            <consortium name="International Wheat Genome Sequencing Consortium,"/>
            <person name="Marcussen T."/>
            <person name="Sandve S.R."/>
            <person name="Heier L."/>
            <person name="Spannagl M."/>
            <person name="Pfeifer M."/>
            <person name="Jakobsen K.S."/>
            <person name="Wulff B.B."/>
            <person name="Steuernagel B."/>
            <person name="Mayer K.F."/>
            <person name="Olsen O.A."/>
        </authorList>
    </citation>
    <scope>NUCLEOTIDE SEQUENCE [LARGE SCALE GENOMIC DNA]</scope>
    <source>
        <strain evidence="2">cv. AL8/78</strain>
    </source>
</reference>
<evidence type="ECO:0000313" key="1">
    <source>
        <dbReference type="EnsemblPlants" id="AET2Gv20234600.15"/>
    </source>
</evidence>
<dbReference type="Proteomes" id="UP000015105">
    <property type="component" value="Chromosome 2D"/>
</dbReference>
<organism evidence="1 2">
    <name type="scientific">Aegilops tauschii subsp. strangulata</name>
    <name type="common">Goatgrass</name>
    <dbReference type="NCBI Taxonomy" id="200361"/>
    <lineage>
        <taxon>Eukaryota</taxon>
        <taxon>Viridiplantae</taxon>
        <taxon>Streptophyta</taxon>
        <taxon>Embryophyta</taxon>
        <taxon>Tracheophyta</taxon>
        <taxon>Spermatophyta</taxon>
        <taxon>Magnoliopsida</taxon>
        <taxon>Liliopsida</taxon>
        <taxon>Poales</taxon>
        <taxon>Poaceae</taxon>
        <taxon>BOP clade</taxon>
        <taxon>Pooideae</taxon>
        <taxon>Triticodae</taxon>
        <taxon>Triticeae</taxon>
        <taxon>Triticinae</taxon>
        <taxon>Aegilops</taxon>
    </lineage>
</organism>
<sequence length="49" mass="5898">MLSTATFIGHDQNRICWYGCQVMNEQLHIFKFKSLLQLVRLRNVRLFLD</sequence>
<reference evidence="1" key="5">
    <citation type="journal article" date="2021" name="G3 (Bethesda)">
        <title>Aegilops tauschii genome assembly Aet v5.0 features greater sequence contiguity and improved annotation.</title>
        <authorList>
            <person name="Wang L."/>
            <person name="Zhu T."/>
            <person name="Rodriguez J.C."/>
            <person name="Deal K.R."/>
            <person name="Dubcovsky J."/>
            <person name="McGuire P.E."/>
            <person name="Lux T."/>
            <person name="Spannagl M."/>
            <person name="Mayer K.F.X."/>
            <person name="Baldrich P."/>
            <person name="Meyers B.C."/>
            <person name="Huo N."/>
            <person name="Gu Y.Q."/>
            <person name="Zhou H."/>
            <person name="Devos K.M."/>
            <person name="Bennetzen J.L."/>
            <person name="Unver T."/>
            <person name="Budak H."/>
            <person name="Gulick P.J."/>
            <person name="Galiba G."/>
            <person name="Kalapos B."/>
            <person name="Nelson D.R."/>
            <person name="Li P."/>
            <person name="You F.M."/>
            <person name="Luo M.C."/>
            <person name="Dvorak J."/>
        </authorList>
    </citation>
    <scope>NUCLEOTIDE SEQUENCE [LARGE SCALE GENOMIC DNA]</scope>
    <source>
        <strain evidence="1">cv. AL8/78</strain>
    </source>
</reference>
<reference evidence="1" key="4">
    <citation type="submission" date="2019-03" db="UniProtKB">
        <authorList>
            <consortium name="EnsemblPlants"/>
        </authorList>
    </citation>
    <scope>IDENTIFICATION</scope>
</reference>
<reference evidence="2" key="2">
    <citation type="journal article" date="2017" name="Nat. Plants">
        <title>The Aegilops tauschii genome reveals multiple impacts of transposons.</title>
        <authorList>
            <person name="Zhao G."/>
            <person name="Zou C."/>
            <person name="Li K."/>
            <person name="Wang K."/>
            <person name="Li T."/>
            <person name="Gao L."/>
            <person name="Zhang X."/>
            <person name="Wang H."/>
            <person name="Yang Z."/>
            <person name="Liu X."/>
            <person name="Jiang W."/>
            <person name="Mao L."/>
            <person name="Kong X."/>
            <person name="Jiao Y."/>
            <person name="Jia J."/>
        </authorList>
    </citation>
    <scope>NUCLEOTIDE SEQUENCE [LARGE SCALE GENOMIC DNA]</scope>
    <source>
        <strain evidence="2">cv. AL8/78</strain>
    </source>
</reference>
<reference evidence="1" key="3">
    <citation type="journal article" date="2017" name="Nature">
        <title>Genome sequence of the progenitor of the wheat D genome Aegilops tauschii.</title>
        <authorList>
            <person name="Luo M.C."/>
            <person name="Gu Y.Q."/>
            <person name="Puiu D."/>
            <person name="Wang H."/>
            <person name="Twardziok S.O."/>
            <person name="Deal K.R."/>
            <person name="Huo N."/>
            <person name="Zhu T."/>
            <person name="Wang L."/>
            <person name="Wang Y."/>
            <person name="McGuire P.E."/>
            <person name="Liu S."/>
            <person name="Long H."/>
            <person name="Ramasamy R.K."/>
            <person name="Rodriguez J.C."/>
            <person name="Van S.L."/>
            <person name="Yuan L."/>
            <person name="Wang Z."/>
            <person name="Xia Z."/>
            <person name="Xiao L."/>
            <person name="Anderson O.D."/>
            <person name="Ouyang S."/>
            <person name="Liang Y."/>
            <person name="Zimin A.V."/>
            <person name="Pertea G."/>
            <person name="Qi P."/>
            <person name="Bennetzen J.L."/>
            <person name="Dai X."/>
            <person name="Dawson M.W."/>
            <person name="Muller H.G."/>
            <person name="Kugler K."/>
            <person name="Rivarola-Duarte L."/>
            <person name="Spannagl M."/>
            <person name="Mayer K.F.X."/>
            <person name="Lu F.H."/>
            <person name="Bevan M.W."/>
            <person name="Leroy P."/>
            <person name="Li P."/>
            <person name="You F.M."/>
            <person name="Sun Q."/>
            <person name="Liu Z."/>
            <person name="Lyons E."/>
            <person name="Wicker T."/>
            <person name="Salzberg S.L."/>
            <person name="Devos K.M."/>
            <person name="Dvorak J."/>
        </authorList>
    </citation>
    <scope>NUCLEOTIDE SEQUENCE [LARGE SCALE GENOMIC DNA]</scope>
    <source>
        <strain evidence="1">cv. AL8/78</strain>
    </source>
</reference>
<evidence type="ECO:0000313" key="2">
    <source>
        <dbReference type="Proteomes" id="UP000015105"/>
    </source>
</evidence>
<dbReference type="AlphaFoldDB" id="A0A453ARM7"/>
<dbReference type="EnsemblPlants" id="AET2Gv20234600.15">
    <property type="protein sequence ID" value="AET2Gv20234600.15"/>
    <property type="gene ID" value="AET2Gv20234600"/>
</dbReference>